<comment type="caution">
    <text evidence="1">The sequence shown here is derived from an EMBL/GenBank/DDBJ whole genome shotgun (WGS) entry which is preliminary data.</text>
</comment>
<name>A0ACC4DFL7_PURLI</name>
<dbReference type="Proteomes" id="UP001638806">
    <property type="component" value="Unassembled WGS sequence"/>
</dbReference>
<reference evidence="1" key="1">
    <citation type="submission" date="2024-12" db="EMBL/GenBank/DDBJ databases">
        <title>Comparative genomics and development of molecular markers within Purpureocillium lilacinum and among Purpureocillium species.</title>
        <authorList>
            <person name="Yeh Z.-Y."/>
            <person name="Ni N.-T."/>
            <person name="Lo P.-H."/>
            <person name="Mushyakhwo K."/>
            <person name="Lin C.-F."/>
            <person name="Nai Y.-S."/>
        </authorList>
    </citation>
    <scope>NUCLEOTIDE SEQUENCE</scope>
    <source>
        <strain evidence="1">NCHU-NPUST-175</strain>
    </source>
</reference>
<accession>A0ACC4DFL7</accession>
<protein>
    <submittedName>
        <fullName evidence="1">Uncharacterized protein</fullName>
    </submittedName>
</protein>
<proteinExistence type="predicted"/>
<sequence length="298" mass="33116">MLDETSARDHPKEPMARLAAATDGLAGAGGDALLHGCRPRRNLSLWFVDEDKGRSLLGNWPTPSSHSAAVPSPRAPDAVRSIRGNGLFSSQRITSYVRPGFLVAKPQAQERRACFEALRCPRRHWTGHDPLPTAHDARAAAQHPAVPRRRPCGPPRLSPFVAQPQCHWTAPVKPGSTRPGSHRRTGSYKHHSIFFHFSKQDNLEGHSRPSRYLGNKNEAGYNSDREQPTRTPLIYCPRPTLLHLSCGQGRVQKQPSSQLFGRPLFPRNNNQPSTPNNTVLRAAGYLRRYQHSLPTEAT</sequence>
<evidence type="ECO:0000313" key="2">
    <source>
        <dbReference type="Proteomes" id="UP001638806"/>
    </source>
</evidence>
<keyword evidence="2" id="KW-1185">Reference proteome</keyword>
<gene>
    <name evidence="1" type="ORF">ACCO45_010180</name>
</gene>
<evidence type="ECO:0000313" key="1">
    <source>
        <dbReference type="EMBL" id="KAL3954617.1"/>
    </source>
</evidence>
<dbReference type="EMBL" id="JBGNUJ010000010">
    <property type="protein sequence ID" value="KAL3954617.1"/>
    <property type="molecule type" value="Genomic_DNA"/>
</dbReference>
<organism evidence="1 2">
    <name type="scientific">Purpureocillium lilacinum</name>
    <name type="common">Paecilomyces lilacinus</name>
    <dbReference type="NCBI Taxonomy" id="33203"/>
    <lineage>
        <taxon>Eukaryota</taxon>
        <taxon>Fungi</taxon>
        <taxon>Dikarya</taxon>
        <taxon>Ascomycota</taxon>
        <taxon>Pezizomycotina</taxon>
        <taxon>Sordariomycetes</taxon>
        <taxon>Hypocreomycetidae</taxon>
        <taxon>Hypocreales</taxon>
        <taxon>Ophiocordycipitaceae</taxon>
        <taxon>Purpureocillium</taxon>
    </lineage>
</organism>